<evidence type="ECO:0000259" key="1">
    <source>
        <dbReference type="Pfam" id="PF03781"/>
    </source>
</evidence>
<dbReference type="RefSeq" id="WP_316661660.1">
    <property type="nucleotide sequence ID" value="NZ_JAWHTF010000002.1"/>
</dbReference>
<dbReference type="PANTHER" id="PTHR23150:SF19">
    <property type="entry name" value="FORMYLGLYCINE-GENERATING ENZYME"/>
    <property type="match status" value="1"/>
</dbReference>
<evidence type="ECO:0000313" key="2">
    <source>
        <dbReference type="EMBL" id="MDU8885739.1"/>
    </source>
</evidence>
<name>A0ABU3U5P7_9FLAO</name>
<dbReference type="InterPro" id="IPR042095">
    <property type="entry name" value="SUMF_sf"/>
</dbReference>
<reference evidence="2 3" key="1">
    <citation type="submission" date="2023-10" db="EMBL/GenBank/DDBJ databases">
        <title>Marimonas sp. nov. isolated from tidal mud flat.</title>
        <authorList>
            <person name="Jaincy N.J."/>
            <person name="Srinivasan S."/>
            <person name="Lee S.-S."/>
        </authorList>
    </citation>
    <scope>NUCLEOTIDE SEQUENCE [LARGE SCALE GENOMIC DNA]</scope>
    <source>
        <strain evidence="2 3">MJ-SS3</strain>
    </source>
</reference>
<sequence>MKHSIRISTLFVFLIFFSCKKTENQVKIDNADLNIEAPKGMVYIPGGVFIMGSDADYAENDEGPEIQVKVDPFFMDETEVTNAQFKKFVKETGYVTVAERPVDWEQIKLDLPPGTPKPHDSILAPGSLVFSPPNHAVDLNDYSQWWQWVNGADWKHPQGPDSNIEGKDNHPVVQIAYEDAVAYANWAGKRLPTEAEWEFASRGKGNYSEFAWGDELTPQNTYLANFFQGDFPHNNSQADGFETSAPVKSFPHNTYGLYDMIGNVWEWTSDWYRPDTKKLYLVNASKLCINPKGPDNSYDPNDPYVTQKRVIKGGSFLCSIQYCSNYRSTSRMATSIDSGQNHLGFRCVRNIE</sequence>
<evidence type="ECO:0000313" key="3">
    <source>
        <dbReference type="Proteomes" id="UP001268651"/>
    </source>
</evidence>
<feature type="domain" description="Sulfatase-modifying factor enzyme-like" evidence="1">
    <location>
        <begin position="39"/>
        <end position="349"/>
    </location>
</feature>
<accession>A0ABU3U5P7</accession>
<protein>
    <submittedName>
        <fullName evidence="2">Formylglycine-generating enzyme family protein</fullName>
    </submittedName>
</protein>
<dbReference type="EMBL" id="JAWHTF010000002">
    <property type="protein sequence ID" value="MDU8885739.1"/>
    <property type="molecule type" value="Genomic_DNA"/>
</dbReference>
<dbReference type="InterPro" id="IPR005532">
    <property type="entry name" value="SUMF_dom"/>
</dbReference>
<organism evidence="2 3">
    <name type="scientific">Gilvirhabdus luticola</name>
    <dbReference type="NCBI Taxonomy" id="3079858"/>
    <lineage>
        <taxon>Bacteria</taxon>
        <taxon>Pseudomonadati</taxon>
        <taxon>Bacteroidota</taxon>
        <taxon>Flavobacteriia</taxon>
        <taxon>Flavobacteriales</taxon>
        <taxon>Flavobacteriaceae</taxon>
        <taxon>Gilvirhabdus</taxon>
    </lineage>
</organism>
<dbReference type="InterPro" id="IPR051043">
    <property type="entry name" value="Sulfatase_Mod_Factor_Kinase"/>
</dbReference>
<dbReference type="Pfam" id="PF03781">
    <property type="entry name" value="FGE-sulfatase"/>
    <property type="match status" value="1"/>
</dbReference>
<dbReference type="PANTHER" id="PTHR23150">
    <property type="entry name" value="SULFATASE MODIFYING FACTOR 1, 2"/>
    <property type="match status" value="1"/>
</dbReference>
<dbReference type="Gene3D" id="3.90.1580.10">
    <property type="entry name" value="paralog of FGE (formylglycine-generating enzyme)"/>
    <property type="match status" value="1"/>
</dbReference>
<gene>
    <name evidence="2" type="ORF">RXV94_06175</name>
</gene>
<dbReference type="InterPro" id="IPR016187">
    <property type="entry name" value="CTDL_fold"/>
</dbReference>
<keyword evidence="3" id="KW-1185">Reference proteome</keyword>
<dbReference type="PROSITE" id="PS51257">
    <property type="entry name" value="PROKAR_LIPOPROTEIN"/>
    <property type="match status" value="1"/>
</dbReference>
<proteinExistence type="predicted"/>
<comment type="caution">
    <text evidence="2">The sequence shown here is derived from an EMBL/GenBank/DDBJ whole genome shotgun (WGS) entry which is preliminary data.</text>
</comment>
<dbReference type="Proteomes" id="UP001268651">
    <property type="component" value="Unassembled WGS sequence"/>
</dbReference>
<dbReference type="SUPFAM" id="SSF56436">
    <property type="entry name" value="C-type lectin-like"/>
    <property type="match status" value="1"/>
</dbReference>